<protein>
    <submittedName>
        <fullName evidence="2">Uncharacterized protein</fullName>
    </submittedName>
</protein>
<evidence type="ECO:0000313" key="2">
    <source>
        <dbReference type="EMBL" id="TNN80769.1"/>
    </source>
</evidence>
<name>A0A4Z2IRX6_9TELE</name>
<keyword evidence="3" id="KW-1185">Reference proteome</keyword>
<reference evidence="2 3" key="1">
    <citation type="submission" date="2019-03" db="EMBL/GenBank/DDBJ databases">
        <title>First draft genome of Liparis tanakae, snailfish: a comprehensive survey of snailfish specific genes.</title>
        <authorList>
            <person name="Kim W."/>
            <person name="Song I."/>
            <person name="Jeong J.-H."/>
            <person name="Kim D."/>
            <person name="Kim S."/>
            <person name="Ryu S."/>
            <person name="Song J.Y."/>
            <person name="Lee S.K."/>
        </authorList>
    </citation>
    <scope>NUCLEOTIDE SEQUENCE [LARGE SCALE GENOMIC DNA]</scope>
    <source>
        <tissue evidence="2">Muscle</tissue>
    </source>
</reference>
<feature type="compositionally biased region" description="Basic and acidic residues" evidence="1">
    <location>
        <begin position="52"/>
        <end position="61"/>
    </location>
</feature>
<feature type="region of interest" description="Disordered" evidence="1">
    <location>
        <begin position="52"/>
        <end position="81"/>
    </location>
</feature>
<evidence type="ECO:0000256" key="1">
    <source>
        <dbReference type="SAM" id="MobiDB-lite"/>
    </source>
</evidence>
<dbReference type="AlphaFoldDB" id="A0A4Z2IRX6"/>
<dbReference type="EMBL" id="SRLO01000051">
    <property type="protein sequence ID" value="TNN80769.1"/>
    <property type="molecule type" value="Genomic_DNA"/>
</dbReference>
<accession>A0A4Z2IRX6</accession>
<gene>
    <name evidence="2" type="ORF">EYF80_009003</name>
</gene>
<organism evidence="2 3">
    <name type="scientific">Liparis tanakae</name>
    <name type="common">Tanaka's snailfish</name>
    <dbReference type="NCBI Taxonomy" id="230148"/>
    <lineage>
        <taxon>Eukaryota</taxon>
        <taxon>Metazoa</taxon>
        <taxon>Chordata</taxon>
        <taxon>Craniata</taxon>
        <taxon>Vertebrata</taxon>
        <taxon>Euteleostomi</taxon>
        <taxon>Actinopterygii</taxon>
        <taxon>Neopterygii</taxon>
        <taxon>Teleostei</taxon>
        <taxon>Neoteleostei</taxon>
        <taxon>Acanthomorphata</taxon>
        <taxon>Eupercaria</taxon>
        <taxon>Perciformes</taxon>
        <taxon>Cottioidei</taxon>
        <taxon>Cottales</taxon>
        <taxon>Liparidae</taxon>
        <taxon>Liparis</taxon>
    </lineage>
</organism>
<dbReference type="Proteomes" id="UP000314294">
    <property type="component" value="Unassembled WGS sequence"/>
</dbReference>
<evidence type="ECO:0000313" key="3">
    <source>
        <dbReference type="Proteomes" id="UP000314294"/>
    </source>
</evidence>
<comment type="caution">
    <text evidence="2">The sequence shown here is derived from an EMBL/GenBank/DDBJ whole genome shotgun (WGS) entry which is preliminary data.</text>
</comment>
<sequence>MLDPTTAAEAKRQLAEVADIEERTRSRSGALRTMLEHLTGCKSLGRIELKHPTEDVPKEKPALSSVGTERTPGPPGWFTMRTKDTNRVQINTGTLWNHQNNCFGSAFISVTVLLHNTSVSQGKVTITTETFHLMVAVGRGARLRVAEEHLLVEAPQSVVGGMGVLLDKDVTG</sequence>
<proteinExistence type="predicted"/>